<dbReference type="Proteomes" id="UP000694388">
    <property type="component" value="Unplaced"/>
</dbReference>
<keyword evidence="4 6" id="KW-1133">Transmembrane helix</keyword>
<name>A0A8C4NBZ9_EPTBU</name>
<feature type="signal peptide" evidence="7">
    <location>
        <begin position="1"/>
        <end position="32"/>
    </location>
</feature>
<dbReference type="Ensembl" id="ENSEBUT00000005848.1">
    <property type="protein sequence ID" value="ENSEBUP00000005410.1"/>
    <property type="gene ID" value="ENSEBUG00000003682.1"/>
</dbReference>
<comment type="similarity">
    <text evidence="2">Belongs to the TMEM9 family.</text>
</comment>
<protein>
    <submittedName>
        <fullName evidence="8">Transmembrane protein 9</fullName>
    </submittedName>
</protein>
<evidence type="ECO:0000256" key="4">
    <source>
        <dbReference type="ARBA" id="ARBA00022989"/>
    </source>
</evidence>
<evidence type="ECO:0000256" key="7">
    <source>
        <dbReference type="SAM" id="SignalP"/>
    </source>
</evidence>
<evidence type="ECO:0000256" key="3">
    <source>
        <dbReference type="ARBA" id="ARBA00022692"/>
    </source>
</evidence>
<evidence type="ECO:0000256" key="5">
    <source>
        <dbReference type="ARBA" id="ARBA00023136"/>
    </source>
</evidence>
<organism evidence="8 9">
    <name type="scientific">Eptatretus burgeri</name>
    <name type="common">Inshore hagfish</name>
    <dbReference type="NCBI Taxonomy" id="7764"/>
    <lineage>
        <taxon>Eukaryota</taxon>
        <taxon>Metazoa</taxon>
        <taxon>Chordata</taxon>
        <taxon>Craniata</taxon>
        <taxon>Vertebrata</taxon>
        <taxon>Cyclostomata</taxon>
        <taxon>Myxini</taxon>
        <taxon>Myxiniformes</taxon>
        <taxon>Myxinidae</taxon>
        <taxon>Eptatretinae</taxon>
        <taxon>Eptatretus</taxon>
    </lineage>
</organism>
<evidence type="ECO:0000256" key="1">
    <source>
        <dbReference type="ARBA" id="ARBA00004370"/>
    </source>
</evidence>
<keyword evidence="9" id="KW-1185">Reference proteome</keyword>
<dbReference type="PANTHER" id="PTHR13064:SF1">
    <property type="entry name" value="PROTON-TRANSPORTING V-TYPE ATPASE COMPLEX ASSEMBLY REGULATOR TMEM9"/>
    <property type="match status" value="1"/>
</dbReference>
<dbReference type="GeneTree" id="ENSGT00390000000819"/>
<keyword evidence="7" id="KW-0732">Signal</keyword>
<evidence type="ECO:0000256" key="2">
    <source>
        <dbReference type="ARBA" id="ARBA00007264"/>
    </source>
</evidence>
<keyword evidence="3 6" id="KW-0812">Transmembrane</keyword>
<dbReference type="AlphaFoldDB" id="A0A8C4NBZ9"/>
<accession>A0A8C4NBZ9</accession>
<feature type="chain" id="PRO_5044680420" evidence="7">
    <location>
        <begin position="33"/>
        <end position="190"/>
    </location>
</feature>
<proteinExistence type="inferred from homology"/>
<comment type="subcellular location">
    <subcellularLocation>
        <location evidence="1">Membrane</location>
    </subcellularLocation>
</comment>
<evidence type="ECO:0000313" key="9">
    <source>
        <dbReference type="Proteomes" id="UP000694388"/>
    </source>
</evidence>
<dbReference type="Ensembl" id="ENSEBUT00000005838.1">
    <property type="protein sequence ID" value="ENSEBUP00000005400.1"/>
    <property type="gene ID" value="ENSEBUG00000003682.1"/>
</dbReference>
<evidence type="ECO:0000256" key="6">
    <source>
        <dbReference type="SAM" id="Phobius"/>
    </source>
</evidence>
<reference evidence="8" key="1">
    <citation type="submission" date="2025-05" db="UniProtKB">
        <authorList>
            <consortium name="Ensembl"/>
        </authorList>
    </citation>
    <scope>IDENTIFICATION</scope>
</reference>
<sequence length="190" mass="21395">MRFVDAAPTGVNNMAACMVVSAFAALVVAAAAETKKSEDARCKCICPQYKNVPGQFYTKKLQQKYCDCLHVIKPMPVPEHDVEAYCLLCECKYEERSTLTIKVTVIIYLSVVGALLLYMGFLMVIDPLIRKQGVVTQAPITEPVPGFGYDRMGVGRAHTVLERVEGAQERWKRQVQEQRRTVFDRHHLLS</sequence>
<dbReference type="OMA" id="SEDIHCK"/>
<feature type="transmembrane region" description="Helical" evidence="6">
    <location>
        <begin position="105"/>
        <end position="125"/>
    </location>
</feature>
<keyword evidence="5 6" id="KW-0472">Membrane</keyword>
<dbReference type="Pfam" id="PF05434">
    <property type="entry name" value="Tmemb_9"/>
    <property type="match status" value="1"/>
</dbReference>
<dbReference type="PANTHER" id="PTHR13064">
    <property type="entry name" value="TRANSMEMBRANE PROTEIN 9 FAMILY MEMBER"/>
    <property type="match status" value="1"/>
</dbReference>
<dbReference type="GO" id="GO:0005765">
    <property type="term" value="C:lysosomal membrane"/>
    <property type="evidence" value="ECO:0007669"/>
    <property type="project" value="InterPro"/>
</dbReference>
<evidence type="ECO:0000313" key="8">
    <source>
        <dbReference type="Ensembl" id="ENSEBUP00000005400.1"/>
    </source>
</evidence>
<dbReference type="InterPro" id="IPR008853">
    <property type="entry name" value="TMEM9/TMEM9B"/>
</dbReference>